<name>A0ABT4VET7_9HELI</name>
<dbReference type="InterPro" id="IPR022966">
    <property type="entry name" value="RNase_II/R_CS"/>
</dbReference>
<dbReference type="PANTHER" id="PTHR23355">
    <property type="entry name" value="RIBONUCLEASE"/>
    <property type="match status" value="1"/>
</dbReference>
<gene>
    <name evidence="3" type="ORF">PF021_05830</name>
</gene>
<dbReference type="InterPro" id="IPR054561">
    <property type="entry name" value="RNR_OB1_N"/>
</dbReference>
<dbReference type="InterPro" id="IPR001900">
    <property type="entry name" value="RNase_II/R"/>
</dbReference>
<comment type="caution">
    <text evidence="3">The sequence shown here is derived from an EMBL/GenBank/DDBJ whole genome shotgun (WGS) entry which is preliminary data.</text>
</comment>
<dbReference type="InterPro" id="IPR050180">
    <property type="entry name" value="RNR_Ribonuclease"/>
</dbReference>
<feature type="domain" description="RNB" evidence="2">
    <location>
        <begin position="212"/>
        <end position="543"/>
    </location>
</feature>
<evidence type="ECO:0000259" key="2">
    <source>
        <dbReference type="SMART" id="SM00955"/>
    </source>
</evidence>
<dbReference type="RefSeq" id="WP_271021521.1">
    <property type="nucleotide sequence ID" value="NZ_JAQHXR010000003.1"/>
</dbReference>
<dbReference type="Pfam" id="PF24190">
    <property type="entry name" value="OB_RNR_2nd"/>
    <property type="match status" value="1"/>
</dbReference>
<dbReference type="Pfam" id="PF00773">
    <property type="entry name" value="RNB"/>
    <property type="match status" value="1"/>
</dbReference>
<evidence type="ECO:0000313" key="3">
    <source>
        <dbReference type="EMBL" id="MDA3969195.1"/>
    </source>
</evidence>
<dbReference type="EMBL" id="JAQHXR010000003">
    <property type="protein sequence ID" value="MDA3969195.1"/>
    <property type="molecule type" value="Genomic_DNA"/>
</dbReference>
<dbReference type="InterPro" id="IPR057293">
    <property type="entry name" value="RNR_OB2"/>
</dbReference>
<dbReference type="SMART" id="SM00955">
    <property type="entry name" value="RNB"/>
    <property type="match status" value="1"/>
</dbReference>
<dbReference type="SUPFAM" id="SSF50249">
    <property type="entry name" value="Nucleic acid-binding proteins"/>
    <property type="match status" value="2"/>
</dbReference>
<dbReference type="InterPro" id="IPR012340">
    <property type="entry name" value="NA-bd_OB-fold"/>
</dbReference>
<protein>
    <submittedName>
        <fullName evidence="3">Ribonuclease R</fullName>
    </submittedName>
</protein>
<keyword evidence="4" id="KW-1185">Reference proteome</keyword>
<dbReference type="Gene3D" id="2.40.50.140">
    <property type="entry name" value="Nucleic acid-binding proteins"/>
    <property type="match status" value="1"/>
</dbReference>
<evidence type="ECO:0000256" key="1">
    <source>
        <dbReference type="ARBA" id="ARBA00022839"/>
    </source>
</evidence>
<dbReference type="Proteomes" id="UP001210261">
    <property type="component" value="Unassembled WGS sequence"/>
</dbReference>
<keyword evidence="1" id="KW-0378">Hydrolase</keyword>
<proteinExistence type="predicted"/>
<sequence length="703" mass="81318">MLELANLLERGIPKKKKLARVFEESLEILKKHNAIILHKFKYYLHKDYCIGTFSPTKQGYGYVIPLNGSQDILIEKTNTNNATKDDIVLTKITTNSRKKKGKIITKLQTTQKYAICYIEKYKNNYIAISIPNELAYKIKASKKSLDSLPKDTIIKINQDNGEIVEILGAMSDPKIDEKISLSLYDKHEGFSLNSEIESQSFKEARLKDFKERVDLSSLPFCVIDPDDAKDHDDAICYIEDKSTLYIAIADVSYYVKEESPLDEDARHRAFSIYFPHKSIPMLPRILSEGLCSLQQNKLRLAMVWKIKLHKKNLSILNSELFEAVIKVKSKLTYNQVDEFFDTNKKIKGTNCDMLLSLKDTTQKLRAKRLKSGFDFRNDETRLELDKNQELKSIKQSKQTASHQLIEECMLLANIQSAKLLESKNTKVDSSLKLGIYRIHASPKKESLQNLFLELRLLGIWDKGIPAQKDLHKTILKIQKIANKKNLTQEVDKLIIKSMQQANYASHNIGHFGLGFESYSHFTSPIRRYSDLVLHRILKQKIKLEENITIKESLPMLCEHLNKEERNIAKIEWDFNDRKFARFLNTKISQSFDGIIIDEQTPQLVSLRHKMLLGARVIALKGKGVKYQKVRIQIIDVNLKTAKVYGRIVECYNEILGQNYTDETYIKNKILENKKNLKQKAKINAKQIKQNIKNKPKKSKKRYK</sequence>
<accession>A0ABT4VET7</accession>
<evidence type="ECO:0000313" key="4">
    <source>
        <dbReference type="Proteomes" id="UP001210261"/>
    </source>
</evidence>
<keyword evidence="1" id="KW-0269">Exonuclease</keyword>
<dbReference type="PANTHER" id="PTHR23355:SF9">
    <property type="entry name" value="DIS3-LIKE EXONUCLEASE 2"/>
    <property type="match status" value="1"/>
</dbReference>
<dbReference type="PROSITE" id="PS01175">
    <property type="entry name" value="RIBONUCLEASE_II"/>
    <property type="match status" value="1"/>
</dbReference>
<keyword evidence="1" id="KW-0540">Nuclease</keyword>
<reference evidence="3 4" key="1">
    <citation type="submission" date="2023-01" db="EMBL/GenBank/DDBJ databases">
        <title>Description of Helicobacter ibis sp. nov. isolated from faecal droppings of black-faced ibis (Theristicus melanopis).</title>
        <authorList>
            <person name="Lopez-Cantillo M."/>
            <person name="Vidal-Veuthey B."/>
            <person name="Mella A."/>
            <person name="De La Haba R."/>
            <person name="Collado L."/>
        </authorList>
    </citation>
    <scope>NUCLEOTIDE SEQUENCE [LARGE SCALE GENOMIC DNA]</scope>
    <source>
        <strain evidence="3 4">A82</strain>
    </source>
</reference>
<dbReference type="Pfam" id="PF22896">
    <property type="entry name" value="OB_RNR_1st"/>
    <property type="match status" value="1"/>
</dbReference>
<organism evidence="3 4">
    <name type="scientific">Helicobacter ibis</name>
    <dbReference type="NCBI Taxonomy" id="2962633"/>
    <lineage>
        <taxon>Bacteria</taxon>
        <taxon>Pseudomonadati</taxon>
        <taxon>Campylobacterota</taxon>
        <taxon>Epsilonproteobacteria</taxon>
        <taxon>Campylobacterales</taxon>
        <taxon>Helicobacteraceae</taxon>
        <taxon>Helicobacter</taxon>
    </lineage>
</organism>